<dbReference type="InterPro" id="IPR025110">
    <property type="entry name" value="AMP-bd_C"/>
</dbReference>
<feature type="domain" description="AMP-dependent synthetase/ligase" evidence="2">
    <location>
        <begin position="10"/>
        <end position="106"/>
    </location>
</feature>
<feature type="domain" description="AMP-dependent synthetase/ligase" evidence="2">
    <location>
        <begin position="141"/>
        <end position="351"/>
    </location>
</feature>
<dbReference type="PANTHER" id="PTHR45527">
    <property type="entry name" value="NONRIBOSOMAL PEPTIDE SYNTHETASE"/>
    <property type="match status" value="1"/>
</dbReference>
<protein>
    <submittedName>
        <fullName evidence="4">Acyl-CoA synthetase (AMP-forming)/AMP-acid ligase II</fullName>
    </submittedName>
</protein>
<keyword evidence="4" id="KW-0436">Ligase</keyword>
<accession>A0A1H9C8E5</accession>
<evidence type="ECO:0000313" key="5">
    <source>
        <dbReference type="Proteomes" id="UP000199055"/>
    </source>
</evidence>
<dbReference type="GO" id="GO:0044550">
    <property type="term" value="P:secondary metabolite biosynthetic process"/>
    <property type="evidence" value="ECO:0007669"/>
    <property type="project" value="TreeGrafter"/>
</dbReference>
<name>A0A1H9C8E5_9ACTN</name>
<dbReference type="GO" id="GO:0016874">
    <property type="term" value="F:ligase activity"/>
    <property type="evidence" value="ECO:0007669"/>
    <property type="project" value="UniProtKB-KW"/>
</dbReference>
<feature type="domain" description="AMP-binding enzyme C-terminal" evidence="3">
    <location>
        <begin position="400"/>
        <end position="476"/>
    </location>
</feature>
<evidence type="ECO:0000259" key="2">
    <source>
        <dbReference type="Pfam" id="PF00501"/>
    </source>
</evidence>
<proteinExistence type="predicted"/>
<dbReference type="InterPro" id="IPR020845">
    <property type="entry name" value="AMP-binding_CS"/>
</dbReference>
<feature type="compositionally biased region" description="Pro residues" evidence="1">
    <location>
        <begin position="489"/>
        <end position="499"/>
    </location>
</feature>
<evidence type="ECO:0000256" key="1">
    <source>
        <dbReference type="SAM" id="MobiDB-lite"/>
    </source>
</evidence>
<reference evidence="4 5" key="1">
    <citation type="submission" date="2016-10" db="EMBL/GenBank/DDBJ databases">
        <authorList>
            <person name="de Groot N.N."/>
        </authorList>
    </citation>
    <scope>NUCLEOTIDE SEQUENCE [LARGE SCALE GENOMIC DNA]</scope>
    <source>
        <strain evidence="4 5">CGMCC 4.3519</strain>
    </source>
</reference>
<dbReference type="PANTHER" id="PTHR45527:SF1">
    <property type="entry name" value="FATTY ACID SYNTHASE"/>
    <property type="match status" value="1"/>
</dbReference>
<dbReference type="PROSITE" id="PS00455">
    <property type="entry name" value="AMP_BINDING"/>
    <property type="match status" value="1"/>
</dbReference>
<keyword evidence="5" id="KW-1185">Reference proteome</keyword>
<dbReference type="Gene3D" id="3.40.50.12780">
    <property type="entry name" value="N-terminal domain of ligase-like"/>
    <property type="match status" value="1"/>
</dbReference>
<dbReference type="InterPro" id="IPR000873">
    <property type="entry name" value="AMP-dep_synth/lig_dom"/>
</dbReference>
<dbReference type="SUPFAM" id="SSF56801">
    <property type="entry name" value="Acetyl-CoA synthetase-like"/>
    <property type="match status" value="1"/>
</dbReference>
<dbReference type="GO" id="GO:0031177">
    <property type="term" value="F:phosphopantetheine binding"/>
    <property type="evidence" value="ECO:0007669"/>
    <property type="project" value="TreeGrafter"/>
</dbReference>
<evidence type="ECO:0000313" key="4">
    <source>
        <dbReference type="EMBL" id="SEP97409.1"/>
    </source>
</evidence>
<dbReference type="Pfam" id="PF13193">
    <property type="entry name" value="AMP-binding_C"/>
    <property type="match status" value="1"/>
</dbReference>
<feature type="region of interest" description="Disordered" evidence="1">
    <location>
        <begin position="113"/>
        <end position="139"/>
    </location>
</feature>
<gene>
    <name evidence="4" type="ORF">SAMN05216481_10393</name>
</gene>
<evidence type="ECO:0000259" key="3">
    <source>
        <dbReference type="Pfam" id="PF13193"/>
    </source>
</evidence>
<feature type="compositionally biased region" description="Low complexity" evidence="1">
    <location>
        <begin position="117"/>
        <end position="127"/>
    </location>
</feature>
<dbReference type="Pfam" id="PF00501">
    <property type="entry name" value="AMP-binding"/>
    <property type="match status" value="2"/>
</dbReference>
<sequence>MPSRSFVELFAEQARTRPDAPALSWHGRVLRYAELSAWADAAHAELVSLRIADGAPVCVPARKSPETVALLIACFRAGRRVLLPSAGLGAQALASLCAQAGCTHVLSAGEAGPGGPPAVVSRPSGAAPDGGGDLPPGAGLLLTTSGSTGTPKTVVLDSLGADRFMSWAAGRFGIGPGTRVLNYAPLNFDLCLLDVWATLAAGGCAELVDPDHGVDGVRLADLCVSRAPHVLQAVPLFFRLVTEVAAVRGLVFPEARDVLLTGDAAPPGLLERIAATFPGARLWNVYGCTETNDSFLHRITPEEIGSGAAVPIGGPIDGVGARIVDDEGRTVTGAGSGELVVATPFQAHGYLGRTPGRERWRDGWFRTGDLVRRDERGLVFLTGRGDHQVKVRGVRTNLAEVERVVMDHPQVGEAAVLAVPDAAGDNVLCAVVRRTPGSGLNSLGLRVHCAAALPRTAIPAVFEITDEPLPVTSTGKVDRNALRRARSPQPAPEPAPEPAPGAAATA</sequence>
<dbReference type="GO" id="GO:0043041">
    <property type="term" value="P:amino acid activation for nonribosomal peptide biosynthetic process"/>
    <property type="evidence" value="ECO:0007669"/>
    <property type="project" value="TreeGrafter"/>
</dbReference>
<dbReference type="STRING" id="403935.SAMN05216481_10393"/>
<dbReference type="Proteomes" id="UP000199055">
    <property type="component" value="Unassembled WGS sequence"/>
</dbReference>
<dbReference type="GO" id="GO:0005737">
    <property type="term" value="C:cytoplasm"/>
    <property type="evidence" value="ECO:0007669"/>
    <property type="project" value="TreeGrafter"/>
</dbReference>
<dbReference type="Gene3D" id="3.30.300.30">
    <property type="match status" value="1"/>
</dbReference>
<dbReference type="AlphaFoldDB" id="A0A1H9C8E5"/>
<dbReference type="EMBL" id="FOET01000003">
    <property type="protein sequence ID" value="SEP97409.1"/>
    <property type="molecule type" value="Genomic_DNA"/>
</dbReference>
<dbReference type="InterPro" id="IPR045851">
    <property type="entry name" value="AMP-bd_C_sf"/>
</dbReference>
<organism evidence="4 5">
    <name type="scientific">Streptomyces radiopugnans</name>
    <dbReference type="NCBI Taxonomy" id="403935"/>
    <lineage>
        <taxon>Bacteria</taxon>
        <taxon>Bacillati</taxon>
        <taxon>Actinomycetota</taxon>
        <taxon>Actinomycetes</taxon>
        <taxon>Kitasatosporales</taxon>
        <taxon>Streptomycetaceae</taxon>
        <taxon>Streptomyces</taxon>
    </lineage>
</organism>
<feature type="region of interest" description="Disordered" evidence="1">
    <location>
        <begin position="470"/>
        <end position="506"/>
    </location>
</feature>
<dbReference type="InterPro" id="IPR042099">
    <property type="entry name" value="ANL_N_sf"/>
</dbReference>
<dbReference type="RefSeq" id="WP_093657003.1">
    <property type="nucleotide sequence ID" value="NZ_FOET01000003.1"/>
</dbReference>